<feature type="region of interest" description="Disordered" evidence="3">
    <location>
        <begin position="105"/>
        <end position="124"/>
    </location>
</feature>
<dbReference type="GO" id="GO:0005576">
    <property type="term" value="C:extracellular region"/>
    <property type="evidence" value="ECO:0007669"/>
    <property type="project" value="InterPro"/>
</dbReference>
<organism evidence="5 6">
    <name type="scientific">Allacma fusca</name>
    <dbReference type="NCBI Taxonomy" id="39272"/>
    <lineage>
        <taxon>Eukaryota</taxon>
        <taxon>Metazoa</taxon>
        <taxon>Ecdysozoa</taxon>
        <taxon>Arthropoda</taxon>
        <taxon>Hexapoda</taxon>
        <taxon>Collembola</taxon>
        <taxon>Symphypleona</taxon>
        <taxon>Sminthuridae</taxon>
        <taxon>Allacma</taxon>
    </lineage>
</organism>
<dbReference type="Pfam" id="PF01607">
    <property type="entry name" value="CBM_14"/>
    <property type="match status" value="4"/>
</dbReference>
<feature type="domain" description="Chitin-binding type-2" evidence="4">
    <location>
        <begin position="506"/>
        <end position="579"/>
    </location>
</feature>
<dbReference type="GO" id="GO:0008061">
    <property type="term" value="F:chitin binding"/>
    <property type="evidence" value="ECO:0007669"/>
    <property type="project" value="UniProtKB-KW"/>
</dbReference>
<evidence type="ECO:0000256" key="1">
    <source>
        <dbReference type="ARBA" id="ARBA00022669"/>
    </source>
</evidence>
<feature type="domain" description="Chitin-binding type-2" evidence="4">
    <location>
        <begin position="331"/>
        <end position="404"/>
    </location>
</feature>
<dbReference type="EMBL" id="CAJVCH010080262">
    <property type="protein sequence ID" value="CAG7721522.1"/>
    <property type="molecule type" value="Genomic_DNA"/>
</dbReference>
<dbReference type="OrthoDB" id="9987187at2759"/>
<evidence type="ECO:0000259" key="4">
    <source>
        <dbReference type="PROSITE" id="PS50940"/>
    </source>
</evidence>
<feature type="domain" description="Chitin-binding type-2" evidence="4">
    <location>
        <begin position="191"/>
        <end position="245"/>
    </location>
</feature>
<dbReference type="PANTHER" id="PTHR23301">
    <property type="entry name" value="CHITIN BINDING PERITROPHIN-A"/>
    <property type="match status" value="1"/>
</dbReference>
<feature type="domain" description="Chitin-binding type-2" evidence="4">
    <location>
        <begin position="252"/>
        <end position="308"/>
    </location>
</feature>
<feature type="region of interest" description="Disordered" evidence="3">
    <location>
        <begin position="625"/>
        <end position="668"/>
    </location>
</feature>
<dbReference type="InterPro" id="IPR002557">
    <property type="entry name" value="Chitin-bd_dom"/>
</dbReference>
<keyword evidence="6" id="KW-1185">Reference proteome</keyword>
<accession>A0A8J2JM96</accession>
<dbReference type="InterPro" id="IPR051940">
    <property type="entry name" value="Chitin_bind-dev_reg"/>
</dbReference>
<gene>
    <name evidence="5" type="ORF">AFUS01_LOCUS10733</name>
</gene>
<name>A0A8J2JM96_9HEXA</name>
<keyword evidence="2" id="KW-1015">Disulfide bond</keyword>
<dbReference type="PANTHER" id="PTHR23301:SF0">
    <property type="entry name" value="CHITIN-BINDING TYPE-2 DOMAIN-CONTAINING PROTEIN-RELATED"/>
    <property type="match status" value="1"/>
</dbReference>
<evidence type="ECO:0000313" key="5">
    <source>
        <dbReference type="EMBL" id="CAG7721522.1"/>
    </source>
</evidence>
<reference evidence="5" key="1">
    <citation type="submission" date="2021-06" db="EMBL/GenBank/DDBJ databases">
        <authorList>
            <person name="Hodson N. C."/>
            <person name="Mongue J. A."/>
            <person name="Jaron S. K."/>
        </authorList>
    </citation>
    <scope>NUCLEOTIDE SEQUENCE</scope>
</reference>
<comment type="caution">
    <text evidence="5">The sequence shown here is derived from an EMBL/GenBank/DDBJ whole genome shotgun (WGS) entry which is preliminary data.</text>
</comment>
<protein>
    <recommendedName>
        <fullName evidence="4">Chitin-binding type-2 domain-containing protein</fullName>
    </recommendedName>
</protein>
<dbReference type="PROSITE" id="PS50940">
    <property type="entry name" value="CHIT_BIND_II"/>
    <property type="match status" value="4"/>
</dbReference>
<evidence type="ECO:0000256" key="3">
    <source>
        <dbReference type="SAM" id="MobiDB-lite"/>
    </source>
</evidence>
<evidence type="ECO:0000313" key="6">
    <source>
        <dbReference type="Proteomes" id="UP000708208"/>
    </source>
</evidence>
<evidence type="ECO:0000256" key="2">
    <source>
        <dbReference type="ARBA" id="ARBA00023157"/>
    </source>
</evidence>
<keyword evidence="1" id="KW-0147">Chitin-binding</keyword>
<dbReference type="AlphaFoldDB" id="A0A8J2JM96"/>
<dbReference type="SMART" id="SM00494">
    <property type="entry name" value="ChtBD2"/>
    <property type="match status" value="7"/>
</dbReference>
<proteinExistence type="predicted"/>
<dbReference type="Proteomes" id="UP000708208">
    <property type="component" value="Unassembled WGS sequence"/>
</dbReference>
<feature type="compositionally biased region" description="Low complexity" evidence="3">
    <location>
        <begin position="625"/>
        <end position="655"/>
    </location>
</feature>
<sequence>MCRSSHSIVVAASTDDAGFQLDPISDTRTSTRTTCVDVHWSDSNCIVGPFLLGDDIPETVFREVCRKSRGKFPVLHSTSMYVVCHENYLTINQCPPTFQFRPEEEKCSETTQVPEKSPETESPDDRLYRQIVNDNYVNITGSNETQFQDPTPTSLVIPIVSTLTRRSEITPSVYLEPRPEIDYPNWCGQDVPGCDENDYIQVHEHCNKFVICENGRRHIRTCPPGTNFDPINKGCDHAETVDCSSRLTDFGTYACNIGMKYSAPHPDYCNKFIECENGKLFVKHCGGDLVYNPFINACDYKSQVECKNPISLENDIDVNFHSRNPRKSLSYSKCNTPDLNQRYKIVEGGLERYPHPIYCNKFVECENGQRFVKDCGPGTSYDKIKGWCGHAQNSREGILNSCDSFAECHGSLYLEIKCPSGTFFDPQKKQCIANYHCPYIQQISPYYLPNEIQEMNQNYITVTTQIPDTTTITPTPTTTTTSPTPDTTEAAVGYYQIQTSQPDVSYFGCNIPDLDQRYRVLEKGLERYPHPHYCNKFVECENGRRFVKDCGPGTYYDKIKGWCGFKYDTREEIPYSCETYAECQGSFYEEIQCHGSTLFDPQKKKCTQNYQCPYIQQISTVATTTTAPTTTRTTTTPTTTTTRTTPTTTTPTTTTNADYDPDHRIVES</sequence>